<organism evidence="2 3">
    <name type="scientific">Mortierella isabellina</name>
    <name type="common">Filamentous fungus</name>
    <name type="synonym">Umbelopsis isabellina</name>
    <dbReference type="NCBI Taxonomy" id="91625"/>
    <lineage>
        <taxon>Eukaryota</taxon>
        <taxon>Fungi</taxon>
        <taxon>Fungi incertae sedis</taxon>
        <taxon>Mucoromycota</taxon>
        <taxon>Mucoromycotina</taxon>
        <taxon>Umbelopsidomycetes</taxon>
        <taxon>Umbelopsidales</taxon>
        <taxon>Umbelopsidaceae</taxon>
        <taxon>Umbelopsis</taxon>
    </lineage>
</organism>
<keyword evidence="1" id="KW-0732">Signal</keyword>
<comment type="caution">
    <text evidence="2">The sequence shown here is derived from an EMBL/GenBank/DDBJ whole genome shotgun (WGS) entry which is preliminary data.</text>
</comment>
<proteinExistence type="predicted"/>
<protein>
    <submittedName>
        <fullName evidence="2">Uncharacterized protein</fullName>
    </submittedName>
</protein>
<dbReference type="OrthoDB" id="4383396at2759"/>
<reference evidence="2" key="1">
    <citation type="submission" date="2020-12" db="EMBL/GenBank/DDBJ databases">
        <title>Metabolic potential, ecology and presence of endohyphal bacteria is reflected in genomic diversity of Mucoromycotina.</title>
        <authorList>
            <person name="Muszewska A."/>
            <person name="Okrasinska A."/>
            <person name="Steczkiewicz K."/>
            <person name="Drgas O."/>
            <person name="Orlowska M."/>
            <person name="Perlinska-Lenart U."/>
            <person name="Aleksandrzak-Piekarczyk T."/>
            <person name="Szatraj K."/>
            <person name="Zielenkiewicz U."/>
            <person name="Pilsyk S."/>
            <person name="Malc E."/>
            <person name="Mieczkowski P."/>
            <person name="Kruszewska J.S."/>
            <person name="Biernat P."/>
            <person name="Pawlowska J."/>
        </authorList>
    </citation>
    <scope>NUCLEOTIDE SEQUENCE</scope>
    <source>
        <strain evidence="2">WA0000067209</strain>
    </source>
</reference>
<dbReference type="Proteomes" id="UP000654370">
    <property type="component" value="Unassembled WGS sequence"/>
</dbReference>
<evidence type="ECO:0000313" key="3">
    <source>
        <dbReference type="Proteomes" id="UP000654370"/>
    </source>
</evidence>
<feature type="signal peptide" evidence="1">
    <location>
        <begin position="1"/>
        <end position="18"/>
    </location>
</feature>
<feature type="chain" id="PRO_5034504049" evidence="1">
    <location>
        <begin position="19"/>
        <end position="84"/>
    </location>
</feature>
<dbReference type="AlphaFoldDB" id="A0A8H7UAA3"/>
<keyword evidence="3" id="KW-1185">Reference proteome</keyword>
<evidence type="ECO:0000256" key="1">
    <source>
        <dbReference type="SAM" id="SignalP"/>
    </source>
</evidence>
<sequence>MKFATVLAVFLAMAYVNAAVVDVTEVPKYIAIEKRDCGAAGSCVGLGGQELCNDRCKRCTGPTGKYHRGACCGWFDQSCCCYYS</sequence>
<evidence type="ECO:0000313" key="2">
    <source>
        <dbReference type="EMBL" id="KAG2172299.1"/>
    </source>
</evidence>
<accession>A0A8H7UAA3</accession>
<gene>
    <name evidence="2" type="ORF">INT43_004841</name>
</gene>
<name>A0A8H7UAA3_MORIS</name>
<dbReference type="EMBL" id="JAEPQZ010000017">
    <property type="protein sequence ID" value="KAG2172299.1"/>
    <property type="molecule type" value="Genomic_DNA"/>
</dbReference>